<proteinExistence type="predicted"/>
<keyword evidence="2" id="KW-1185">Reference proteome</keyword>
<dbReference type="EMBL" id="AZBU02000001">
    <property type="protein sequence ID" value="TMS37617.1"/>
    <property type="molecule type" value="Genomic_DNA"/>
</dbReference>
<accession>A0A4U8UZM2</accession>
<evidence type="ECO:0000313" key="1">
    <source>
        <dbReference type="EMBL" id="TMS37617.1"/>
    </source>
</evidence>
<dbReference type="Proteomes" id="UP000298663">
    <property type="component" value="Chromosome X"/>
</dbReference>
<organism evidence="1 2">
    <name type="scientific">Steinernema carpocapsae</name>
    <name type="common">Entomopathogenic nematode</name>
    <dbReference type="NCBI Taxonomy" id="34508"/>
    <lineage>
        <taxon>Eukaryota</taxon>
        <taxon>Metazoa</taxon>
        <taxon>Ecdysozoa</taxon>
        <taxon>Nematoda</taxon>
        <taxon>Chromadorea</taxon>
        <taxon>Rhabditida</taxon>
        <taxon>Tylenchina</taxon>
        <taxon>Panagrolaimomorpha</taxon>
        <taxon>Strongyloidoidea</taxon>
        <taxon>Steinernematidae</taxon>
        <taxon>Steinernema</taxon>
    </lineage>
</organism>
<gene>
    <name evidence="1" type="ORF">L596_004513</name>
</gene>
<evidence type="ECO:0000313" key="2">
    <source>
        <dbReference type="Proteomes" id="UP000298663"/>
    </source>
</evidence>
<comment type="caution">
    <text evidence="1">The sequence shown here is derived from an EMBL/GenBank/DDBJ whole genome shotgun (WGS) entry which is preliminary data.</text>
</comment>
<sequence>MHLSSCNLSVLPVTSTAFRHVCNPEVLDRIGLQWLPRCFKRNSIPAPDRHNAKEKTRKDLKMTRNWFNIASGCFPKNSGIPRFSRPAQHTLRGRDCFANDTH</sequence>
<reference evidence="1 2" key="2">
    <citation type="journal article" date="2019" name="G3 (Bethesda)">
        <title>Hybrid Assembly of the Genome of the Entomopathogenic Nematode Steinernema carpocapsae Identifies the X-Chromosome.</title>
        <authorList>
            <person name="Serra L."/>
            <person name="Macchietto M."/>
            <person name="Macias-Munoz A."/>
            <person name="McGill C.J."/>
            <person name="Rodriguez I.M."/>
            <person name="Rodriguez B."/>
            <person name="Murad R."/>
            <person name="Mortazavi A."/>
        </authorList>
    </citation>
    <scope>NUCLEOTIDE SEQUENCE [LARGE SCALE GENOMIC DNA]</scope>
    <source>
        <strain evidence="1 2">ALL</strain>
    </source>
</reference>
<dbReference type="EMBL" id="CM016762">
    <property type="protein sequence ID" value="TMS37617.1"/>
    <property type="molecule type" value="Genomic_DNA"/>
</dbReference>
<name>A0A4U8UZM2_STECR</name>
<dbReference type="AlphaFoldDB" id="A0A4U8UZM2"/>
<protein>
    <submittedName>
        <fullName evidence="1">Uncharacterized protein</fullName>
    </submittedName>
</protein>
<reference evidence="1 2" key="1">
    <citation type="journal article" date="2015" name="Genome Biol.">
        <title>Comparative genomics of Steinernema reveals deeply conserved gene regulatory networks.</title>
        <authorList>
            <person name="Dillman A.R."/>
            <person name="Macchietto M."/>
            <person name="Porter C.F."/>
            <person name="Rogers A."/>
            <person name="Williams B."/>
            <person name="Antoshechkin I."/>
            <person name="Lee M.M."/>
            <person name="Goodwin Z."/>
            <person name="Lu X."/>
            <person name="Lewis E.E."/>
            <person name="Goodrich-Blair H."/>
            <person name="Stock S.P."/>
            <person name="Adams B.J."/>
            <person name="Sternberg P.W."/>
            <person name="Mortazavi A."/>
        </authorList>
    </citation>
    <scope>NUCLEOTIDE SEQUENCE [LARGE SCALE GENOMIC DNA]</scope>
    <source>
        <strain evidence="1 2">ALL</strain>
    </source>
</reference>